<dbReference type="EMBL" id="JAAOAN010000592">
    <property type="protein sequence ID" value="KAF5702958.1"/>
    <property type="molecule type" value="Genomic_DNA"/>
</dbReference>
<dbReference type="InterPro" id="IPR015131">
    <property type="entry name" value="Killer_tox_Kp4"/>
</dbReference>
<feature type="signal peptide" evidence="1">
    <location>
        <begin position="1"/>
        <end position="18"/>
    </location>
</feature>
<organism evidence="3 4">
    <name type="scientific">Fusarium mundagurra</name>
    <dbReference type="NCBI Taxonomy" id="1567541"/>
    <lineage>
        <taxon>Eukaryota</taxon>
        <taxon>Fungi</taxon>
        <taxon>Dikarya</taxon>
        <taxon>Ascomycota</taxon>
        <taxon>Pezizomycotina</taxon>
        <taxon>Sordariomycetes</taxon>
        <taxon>Hypocreomycetidae</taxon>
        <taxon>Hypocreales</taxon>
        <taxon>Nectriaceae</taxon>
        <taxon>Fusarium</taxon>
        <taxon>Fusarium fujikuroi species complex</taxon>
    </lineage>
</organism>
<reference evidence="3 4" key="1">
    <citation type="submission" date="2020-05" db="EMBL/GenBank/DDBJ databases">
        <title>Identification and distribution of gene clusters putatively required for synthesis of sphingolipid metabolism inhibitors in phylogenetically diverse species of the filamentous fungus Fusarium.</title>
        <authorList>
            <person name="Kim H.-S."/>
            <person name="Busman M."/>
            <person name="Brown D.W."/>
            <person name="Divon H."/>
            <person name="Uhlig S."/>
            <person name="Proctor R.H."/>
        </authorList>
    </citation>
    <scope>NUCLEOTIDE SEQUENCE [LARGE SCALE GENOMIC DNA]</scope>
    <source>
        <strain evidence="3 4">NRRL 66235</strain>
    </source>
</reference>
<keyword evidence="4" id="KW-1185">Reference proteome</keyword>
<dbReference type="AlphaFoldDB" id="A0A8H6D3X7"/>
<name>A0A8H6D3X7_9HYPO</name>
<sequence>MYFSAIAIALALVSPSVATGINCNGSGLCNLGGDVAGSLVNAINGIDPNRWYNNGEQIACIVGGRGQAGVCAFLQNSGGAPGHSIKTLAPYIPGHGCRSCGSVPLFYPQGDNDVSHGQLTFNGVSNPCKRSTTGTLC</sequence>
<feature type="chain" id="PRO_5034286588" evidence="1">
    <location>
        <begin position="19"/>
        <end position="137"/>
    </location>
</feature>
<protein>
    <submittedName>
        <fullName evidence="3">Kp4 domain-containing protein</fullName>
    </submittedName>
</protein>
<dbReference type="OrthoDB" id="4177994at2759"/>
<dbReference type="InterPro" id="IPR011329">
    <property type="entry name" value="Killer_tox_Kp4/SMK"/>
</dbReference>
<proteinExistence type="predicted"/>
<dbReference type="SUPFAM" id="SSF55221">
    <property type="entry name" value="Yeast killer toxins"/>
    <property type="match status" value="1"/>
</dbReference>
<gene>
    <name evidence="3" type="ORF">FMUND_13244</name>
</gene>
<feature type="domain" description="Killer toxin Kp4" evidence="2">
    <location>
        <begin position="7"/>
        <end position="124"/>
    </location>
</feature>
<evidence type="ECO:0000313" key="3">
    <source>
        <dbReference type="EMBL" id="KAF5702958.1"/>
    </source>
</evidence>
<dbReference type="Proteomes" id="UP000544331">
    <property type="component" value="Unassembled WGS sequence"/>
</dbReference>
<dbReference type="Gene3D" id="3.30.430.10">
    <property type="entry name" value="Killer Toxin P4, subunit A"/>
    <property type="match status" value="1"/>
</dbReference>
<keyword evidence="1" id="KW-0732">Signal</keyword>
<comment type="caution">
    <text evidence="3">The sequence shown here is derived from an EMBL/GenBank/DDBJ whole genome shotgun (WGS) entry which is preliminary data.</text>
</comment>
<evidence type="ECO:0000256" key="1">
    <source>
        <dbReference type="SAM" id="SignalP"/>
    </source>
</evidence>
<evidence type="ECO:0000313" key="4">
    <source>
        <dbReference type="Proteomes" id="UP000544331"/>
    </source>
</evidence>
<dbReference type="GO" id="GO:0005576">
    <property type="term" value="C:extracellular region"/>
    <property type="evidence" value="ECO:0007669"/>
    <property type="project" value="InterPro"/>
</dbReference>
<accession>A0A8H6D3X7</accession>
<dbReference type="Pfam" id="PF09044">
    <property type="entry name" value="Kp4"/>
    <property type="match status" value="1"/>
</dbReference>
<evidence type="ECO:0000259" key="2">
    <source>
        <dbReference type="Pfam" id="PF09044"/>
    </source>
</evidence>